<evidence type="ECO:0000313" key="1">
    <source>
        <dbReference type="EMBL" id="MDQ0178457.1"/>
    </source>
</evidence>
<sequence length="356" mass="40459">MTLKAKTFWLLSIFVCAFLIDQETVFGYDVQANVANRSKQDILLKWEQYKPMGADDSYMNPADIYEQQPSTKAPFALGKIKQEYILDGINATNFMRYLAGLPDDIEPDWMLASQQQAAALMNAVNKQLSHHPTMPGDMDEELYKLGLKGASTSNLYAVSPTFYHNVLGYMADSGASNIDKVGHRRWILNPAMKKTMFGMVFITNDKGNEIPYSSMYALNKDRAKGEVNYRYVSWPSEGFFPIEVFSANHPWSVSLNTEIYDNTKIQEITATLTRSRDGKTWRFDHKDKDKEGKYFNIETSNIGEPFSIIFRPDGIDRIEKDDLFRVTISGVYDKSGKPADIAFETHFFVMVPTAAP</sequence>
<dbReference type="EMBL" id="JAUSTT010000046">
    <property type="protein sequence ID" value="MDQ0178457.1"/>
    <property type="molecule type" value="Genomic_DNA"/>
</dbReference>
<evidence type="ECO:0008006" key="3">
    <source>
        <dbReference type="Google" id="ProtNLM"/>
    </source>
</evidence>
<dbReference type="Proteomes" id="UP001223586">
    <property type="component" value="Unassembled WGS sequence"/>
</dbReference>
<evidence type="ECO:0000313" key="2">
    <source>
        <dbReference type="Proteomes" id="UP001223586"/>
    </source>
</evidence>
<gene>
    <name evidence="1" type="ORF">J2S08_004364</name>
</gene>
<protein>
    <recommendedName>
        <fullName evidence="3">SCP domain-containing protein</fullName>
    </recommendedName>
</protein>
<reference evidence="1 2" key="1">
    <citation type="submission" date="2023-07" db="EMBL/GenBank/DDBJ databases">
        <title>Genomic Encyclopedia of Type Strains, Phase IV (KMG-IV): sequencing the most valuable type-strain genomes for metagenomic binning, comparative biology and taxonomic classification.</title>
        <authorList>
            <person name="Goeker M."/>
        </authorList>
    </citation>
    <scope>NUCLEOTIDE SEQUENCE [LARGE SCALE GENOMIC DNA]</scope>
    <source>
        <strain evidence="1 2">DSM 23837</strain>
    </source>
</reference>
<dbReference type="RefSeq" id="WP_307233301.1">
    <property type="nucleotide sequence ID" value="NZ_JAUSTT010000046.1"/>
</dbReference>
<keyword evidence="2" id="KW-1185">Reference proteome</keyword>
<organism evidence="1 2">
    <name type="scientific">Bacillus chungangensis</name>
    <dbReference type="NCBI Taxonomy" id="587633"/>
    <lineage>
        <taxon>Bacteria</taxon>
        <taxon>Bacillati</taxon>
        <taxon>Bacillota</taxon>
        <taxon>Bacilli</taxon>
        <taxon>Bacillales</taxon>
        <taxon>Bacillaceae</taxon>
        <taxon>Bacillus</taxon>
    </lineage>
</organism>
<comment type="caution">
    <text evidence="1">The sequence shown here is derived from an EMBL/GenBank/DDBJ whole genome shotgun (WGS) entry which is preliminary data.</text>
</comment>
<name>A0ABT9X019_9BACI</name>
<accession>A0ABT9X019</accession>
<proteinExistence type="predicted"/>